<comment type="cofactor">
    <cofactor evidence="1">
        <name>a divalent metal cation</name>
        <dbReference type="ChEBI" id="CHEBI:60240"/>
    </cofactor>
</comment>
<dbReference type="CDD" id="cd00555">
    <property type="entry name" value="Maf"/>
    <property type="match status" value="1"/>
</dbReference>
<dbReference type="Gene3D" id="3.90.950.10">
    <property type="match status" value="1"/>
</dbReference>
<comment type="caution">
    <text evidence="3">The sequence shown here is derived from an EMBL/GenBank/DDBJ whole genome shotgun (WGS) entry which is preliminary data.</text>
</comment>
<dbReference type="PANTHER" id="PTHR43213:SF5">
    <property type="entry name" value="BIFUNCTIONAL DTTP_UTP PYROPHOSPHATASE_METHYLTRANSFERASE PROTEIN-RELATED"/>
    <property type="match status" value="1"/>
</dbReference>
<dbReference type="SUPFAM" id="SSF52972">
    <property type="entry name" value="ITPase-like"/>
    <property type="match status" value="1"/>
</dbReference>
<evidence type="ECO:0000256" key="2">
    <source>
        <dbReference type="ARBA" id="ARBA00022801"/>
    </source>
</evidence>
<proteinExistence type="inferred from homology"/>
<keyword evidence="2" id="KW-0378">Hydrolase</keyword>
<sequence>MMGFFGSKKVELPKHNPVLEHALKTPALQKLVGKRVILASNSPRRRDILRTFGLAPEIVPSTFEETLPFGGFQDPHEYPVATATHKAVEVYERLVNENPDDAPDLVIAADTVVLTHPPPGLSSTPRFVDELPPPQDILEKPTDKEDNLRMLLDLNGGVCEVVTGVSVGAYPPLPPLLLSYSPPGSFRSMGLFPVLEAPGYKIKSIEERTLVHFAQNEHSLLEAYVESGEGKDRAGGFAIQGLGGMLVSKIDGDYQNVVGFPAASFFKFLDVLVEEEVDFLSD</sequence>
<gene>
    <name evidence="3" type="ORF">ONZ51_g9431</name>
</gene>
<dbReference type="HAMAP" id="MF_00528">
    <property type="entry name" value="Maf"/>
    <property type="match status" value="1"/>
</dbReference>
<protein>
    <recommendedName>
        <fullName evidence="5">Maf/Ham1</fullName>
    </recommendedName>
</protein>
<dbReference type="EMBL" id="JAPEVG010000322">
    <property type="protein sequence ID" value="KAJ8468764.1"/>
    <property type="molecule type" value="Genomic_DNA"/>
</dbReference>
<dbReference type="Proteomes" id="UP001215151">
    <property type="component" value="Unassembled WGS sequence"/>
</dbReference>
<evidence type="ECO:0000313" key="3">
    <source>
        <dbReference type="EMBL" id="KAJ8468764.1"/>
    </source>
</evidence>
<dbReference type="Pfam" id="PF02545">
    <property type="entry name" value="Maf"/>
    <property type="match status" value="1"/>
</dbReference>
<dbReference type="InterPro" id="IPR029001">
    <property type="entry name" value="ITPase-like_fam"/>
</dbReference>
<name>A0AAD7X5N0_9APHY</name>
<organism evidence="3 4">
    <name type="scientific">Trametes cubensis</name>
    <dbReference type="NCBI Taxonomy" id="1111947"/>
    <lineage>
        <taxon>Eukaryota</taxon>
        <taxon>Fungi</taxon>
        <taxon>Dikarya</taxon>
        <taxon>Basidiomycota</taxon>
        <taxon>Agaricomycotina</taxon>
        <taxon>Agaricomycetes</taxon>
        <taxon>Polyporales</taxon>
        <taxon>Polyporaceae</taxon>
        <taxon>Trametes</taxon>
    </lineage>
</organism>
<dbReference type="InterPro" id="IPR003697">
    <property type="entry name" value="Maf-like"/>
</dbReference>
<dbReference type="AlphaFoldDB" id="A0AAD7X5N0"/>
<evidence type="ECO:0000313" key="4">
    <source>
        <dbReference type="Proteomes" id="UP001215151"/>
    </source>
</evidence>
<accession>A0AAD7X5N0</accession>
<keyword evidence="4" id="KW-1185">Reference proteome</keyword>
<reference evidence="3" key="1">
    <citation type="submission" date="2022-11" db="EMBL/GenBank/DDBJ databases">
        <title>Genome Sequence of Cubamyces cubensis.</title>
        <authorList>
            <person name="Buettner E."/>
        </authorList>
    </citation>
    <scope>NUCLEOTIDE SEQUENCE</scope>
    <source>
        <strain evidence="3">MPL-01</strain>
    </source>
</reference>
<evidence type="ECO:0000256" key="1">
    <source>
        <dbReference type="ARBA" id="ARBA00001968"/>
    </source>
</evidence>
<dbReference type="PANTHER" id="PTHR43213">
    <property type="entry name" value="BIFUNCTIONAL DTTP/UTP PYROPHOSPHATASE/METHYLTRANSFERASE PROTEIN-RELATED"/>
    <property type="match status" value="1"/>
</dbReference>
<evidence type="ECO:0008006" key="5">
    <source>
        <dbReference type="Google" id="ProtNLM"/>
    </source>
</evidence>
<dbReference type="GO" id="GO:0047429">
    <property type="term" value="F:nucleoside triphosphate diphosphatase activity"/>
    <property type="evidence" value="ECO:0007669"/>
    <property type="project" value="InterPro"/>
</dbReference>